<evidence type="ECO:0000256" key="1">
    <source>
        <dbReference type="ARBA" id="ARBA00022801"/>
    </source>
</evidence>
<dbReference type="Gene3D" id="3.40.630.40">
    <property type="entry name" value="Zn-dependent exopeptidases"/>
    <property type="match status" value="1"/>
</dbReference>
<comment type="caution">
    <text evidence="3">The sequence shown here is derived from an EMBL/GenBank/DDBJ whole genome shotgun (WGS) entry which is preliminary data.</text>
</comment>
<protein>
    <submittedName>
        <fullName evidence="3">N-acetylmuramoyl-L-alanine amidase</fullName>
    </submittedName>
</protein>
<dbReference type="SMART" id="SM00646">
    <property type="entry name" value="Ami_3"/>
    <property type="match status" value="1"/>
</dbReference>
<evidence type="ECO:0000313" key="3">
    <source>
        <dbReference type="EMBL" id="MBE9030154.1"/>
    </source>
</evidence>
<dbReference type="InterPro" id="IPR050695">
    <property type="entry name" value="N-acetylmuramoyl_amidase_3"/>
</dbReference>
<dbReference type="PANTHER" id="PTHR30404">
    <property type="entry name" value="N-ACETYLMURAMOYL-L-ALANINE AMIDASE"/>
    <property type="match status" value="1"/>
</dbReference>
<keyword evidence="4" id="KW-1185">Reference proteome</keyword>
<dbReference type="GO" id="GO:0008745">
    <property type="term" value="F:N-acetylmuramoyl-L-alanine amidase activity"/>
    <property type="evidence" value="ECO:0007669"/>
    <property type="project" value="InterPro"/>
</dbReference>
<dbReference type="AlphaFoldDB" id="A0A928Z313"/>
<proteinExistence type="predicted"/>
<dbReference type="PANTHER" id="PTHR30404:SF0">
    <property type="entry name" value="N-ACETYLMURAMOYL-L-ALANINE AMIDASE AMIC"/>
    <property type="match status" value="1"/>
</dbReference>
<keyword evidence="1" id="KW-0378">Hydrolase</keyword>
<accession>A0A928Z313</accession>
<dbReference type="InterPro" id="IPR002508">
    <property type="entry name" value="MurNAc-LAA_cat"/>
</dbReference>
<dbReference type="SUPFAM" id="SSF53187">
    <property type="entry name" value="Zn-dependent exopeptidases"/>
    <property type="match status" value="1"/>
</dbReference>
<reference evidence="3" key="1">
    <citation type="submission" date="2020-10" db="EMBL/GenBank/DDBJ databases">
        <authorList>
            <person name="Castelo-Branco R."/>
            <person name="Eusebio N."/>
            <person name="Adriana R."/>
            <person name="Vieira A."/>
            <person name="Brugerolle De Fraissinette N."/>
            <person name="Rezende De Castro R."/>
            <person name="Schneider M.P."/>
            <person name="Vasconcelos V."/>
            <person name="Leao P.N."/>
        </authorList>
    </citation>
    <scope>NUCLEOTIDE SEQUENCE</scope>
    <source>
        <strain evidence="3">LEGE 11480</strain>
    </source>
</reference>
<dbReference type="Proteomes" id="UP000625316">
    <property type="component" value="Unassembled WGS sequence"/>
</dbReference>
<dbReference type="Pfam" id="PF01520">
    <property type="entry name" value="Amidase_3"/>
    <property type="match status" value="1"/>
</dbReference>
<organism evidence="3 4">
    <name type="scientific">Romeriopsis navalis LEGE 11480</name>
    <dbReference type="NCBI Taxonomy" id="2777977"/>
    <lineage>
        <taxon>Bacteria</taxon>
        <taxon>Bacillati</taxon>
        <taxon>Cyanobacteriota</taxon>
        <taxon>Cyanophyceae</taxon>
        <taxon>Leptolyngbyales</taxon>
        <taxon>Leptolyngbyaceae</taxon>
        <taxon>Romeriopsis</taxon>
        <taxon>Romeriopsis navalis</taxon>
    </lineage>
</organism>
<dbReference type="EMBL" id="JADEXQ010000030">
    <property type="protein sequence ID" value="MBE9030154.1"/>
    <property type="molecule type" value="Genomic_DNA"/>
</dbReference>
<evidence type="ECO:0000313" key="4">
    <source>
        <dbReference type="Proteomes" id="UP000625316"/>
    </source>
</evidence>
<dbReference type="GO" id="GO:0009253">
    <property type="term" value="P:peptidoglycan catabolic process"/>
    <property type="evidence" value="ECO:0007669"/>
    <property type="project" value="InterPro"/>
</dbReference>
<gene>
    <name evidence="3" type="ORF">IQ266_10475</name>
</gene>
<evidence type="ECO:0000259" key="2">
    <source>
        <dbReference type="SMART" id="SM00646"/>
    </source>
</evidence>
<feature type="domain" description="MurNAc-LAA" evidence="2">
    <location>
        <begin position="148"/>
        <end position="258"/>
    </location>
</feature>
<sequence length="263" mass="28007">MAWLKLTKTGLYLMKSGSICYVKKVDVSSSNQNPSELRLSVPLDWFSGRDIPGSMVIDLESNEPETCPISATPSGPIAMPLSGKVIVLDPGHGEFHGGINDPGAVNKALGRNERDEVRKQADIIKAKLEAKGAIVKVVENNTGKSLSAIGSEGRGSDCFISLHLNAFNEEVQRHEVFVHTQGTPTDEKLAGLISQALAKVLPIPDAGVKRMGLGVLRGVPLPVPAVLTEGFFIDSVKDTATLDNWNTLAANAIAEGIENFLTA</sequence>
<dbReference type="CDD" id="cd02696">
    <property type="entry name" value="MurNAc-LAA"/>
    <property type="match status" value="1"/>
</dbReference>
<dbReference type="RefSeq" id="WP_264324981.1">
    <property type="nucleotide sequence ID" value="NZ_JADEXQ010000030.1"/>
</dbReference>
<name>A0A928Z313_9CYAN</name>
<dbReference type="GO" id="GO:0030288">
    <property type="term" value="C:outer membrane-bounded periplasmic space"/>
    <property type="evidence" value="ECO:0007669"/>
    <property type="project" value="TreeGrafter"/>
</dbReference>